<keyword evidence="2" id="KW-1133">Transmembrane helix</keyword>
<organism evidence="5 6">
    <name type="scientific">Succinivibrio dextrinosolvens DSM 3072</name>
    <dbReference type="NCBI Taxonomy" id="1123324"/>
    <lineage>
        <taxon>Bacteria</taxon>
        <taxon>Pseudomonadati</taxon>
        <taxon>Pseudomonadota</taxon>
        <taxon>Gammaproteobacteria</taxon>
        <taxon>Aeromonadales</taxon>
        <taxon>Succinivibrionaceae</taxon>
        <taxon>Succinivibrio</taxon>
    </lineage>
</organism>
<feature type="domain" description="TraD/TraG TraM recognition site" evidence="4">
    <location>
        <begin position="522"/>
        <end position="612"/>
    </location>
</feature>
<dbReference type="EMBL" id="FUXX01000012">
    <property type="protein sequence ID" value="SKA60845.1"/>
    <property type="molecule type" value="Genomic_DNA"/>
</dbReference>
<gene>
    <name evidence="5" type="ORF">SAMN02745213_00961</name>
</gene>
<feature type="transmembrane region" description="Helical" evidence="2">
    <location>
        <begin position="12"/>
        <end position="32"/>
    </location>
</feature>
<sequence length="669" mass="74823">MRQKNSATADSKNIYLLMLAVNLSWLLVSCIYTDSFFVFLDACFVGITIIVCAAMLGYEDYYYSSKNISSFFEISLKKLQKKLKNEQNSLKNRKYTSKPVYLGVGYEFKPKHSRELHALLENGLSGATGPNQGSFQIQNLGKGRDIFTHVKDLEGHTLIFGTPGSGKTRFFDLLISQAISRDDVVVVIDPKGDSELKEKARVMAQNCNKRFEVLDTYELENNTSAFNLLGSSNKPTEIADRLTSLLESKSDFTNYASEAICAAVISLNYLRRPITISSIKNSMNLKFYFKAFLTRLISYAFENSSKEALDQIAAFCTKNGLDIESYPKLAGYMEISGFEVKTKTDESITDEETSDDKESEDSASGRRTKRSSRSSKSTSKEKKSSSSKTFDPYRNLKEKARVLYEIYLFIRSLNRDSTPAEEEFEHLYSMCCKDDTYFIKVSSSVNPIMSSLSMSDLSRYFSKDSGAISIRDIYMSGSVLYVSLNALKNSLLCSYVGRLILADLCSFCGDIYARNYSGPHISIFVDEAAEVCNEYLVQLLNKGRGAKASVTLATQTLSDFKKKFGSDYAATQFIGNCNNMIALRIKDADTAKAFTSTLAKTTIYRRSTSIASRYEVYTRGVSESYNYGLAGADECLFPDSALMMLPNFEYVAKLNDGRLIKGVIPVLTD</sequence>
<evidence type="ECO:0000259" key="3">
    <source>
        <dbReference type="Pfam" id="PF01935"/>
    </source>
</evidence>
<accession>A0A1T4V792</accession>
<keyword evidence="2" id="KW-0472">Membrane</keyword>
<dbReference type="InterPro" id="IPR002789">
    <property type="entry name" value="HerA_central"/>
</dbReference>
<evidence type="ECO:0000313" key="5">
    <source>
        <dbReference type="EMBL" id="SKA60845.1"/>
    </source>
</evidence>
<dbReference type="SUPFAM" id="SSF52540">
    <property type="entry name" value="P-loop containing nucleoside triphosphate hydrolases"/>
    <property type="match status" value="1"/>
</dbReference>
<dbReference type="PANTHER" id="PTHR30121:SF6">
    <property type="entry name" value="SLR6007 PROTEIN"/>
    <property type="match status" value="1"/>
</dbReference>
<feature type="compositionally biased region" description="Acidic residues" evidence="1">
    <location>
        <begin position="347"/>
        <end position="361"/>
    </location>
</feature>
<keyword evidence="2" id="KW-0812">Transmembrane</keyword>
<feature type="domain" description="Helicase HerA central" evidence="3">
    <location>
        <begin position="147"/>
        <end position="226"/>
    </location>
</feature>
<feature type="region of interest" description="Disordered" evidence="1">
    <location>
        <begin position="343"/>
        <end position="390"/>
    </location>
</feature>
<dbReference type="RefSeq" id="WP_078928481.1">
    <property type="nucleotide sequence ID" value="NZ_FUXX01000012.1"/>
</dbReference>
<evidence type="ECO:0000259" key="4">
    <source>
        <dbReference type="Pfam" id="PF12696"/>
    </source>
</evidence>
<feature type="transmembrane region" description="Helical" evidence="2">
    <location>
        <begin position="38"/>
        <end position="58"/>
    </location>
</feature>
<dbReference type="CDD" id="cd01127">
    <property type="entry name" value="TrwB_TraG_TraD_VirD4"/>
    <property type="match status" value="2"/>
</dbReference>
<dbReference type="GO" id="GO:0003677">
    <property type="term" value="F:DNA binding"/>
    <property type="evidence" value="ECO:0007669"/>
    <property type="project" value="UniProtKB-KW"/>
</dbReference>
<evidence type="ECO:0000313" key="6">
    <source>
        <dbReference type="Proteomes" id="UP000242432"/>
    </source>
</evidence>
<dbReference type="PROSITE" id="PS51257">
    <property type="entry name" value="PROKAR_LIPOPROTEIN"/>
    <property type="match status" value="1"/>
</dbReference>
<dbReference type="InterPro" id="IPR027417">
    <property type="entry name" value="P-loop_NTPase"/>
</dbReference>
<keyword evidence="6" id="KW-1185">Reference proteome</keyword>
<evidence type="ECO:0000256" key="1">
    <source>
        <dbReference type="SAM" id="MobiDB-lite"/>
    </source>
</evidence>
<dbReference type="Proteomes" id="UP000242432">
    <property type="component" value="Unassembled WGS sequence"/>
</dbReference>
<name>A0A1T4V792_9GAMM</name>
<dbReference type="InterPro" id="IPR032689">
    <property type="entry name" value="TraG-D_C"/>
</dbReference>
<dbReference type="Pfam" id="PF12696">
    <property type="entry name" value="TraG-D_C"/>
    <property type="match status" value="1"/>
</dbReference>
<proteinExistence type="predicted"/>
<dbReference type="PANTHER" id="PTHR30121">
    <property type="entry name" value="UNCHARACTERIZED PROTEIN YJGR-RELATED"/>
    <property type="match status" value="1"/>
</dbReference>
<dbReference type="AlphaFoldDB" id="A0A1T4V792"/>
<dbReference type="InterPro" id="IPR051162">
    <property type="entry name" value="T4SS_component"/>
</dbReference>
<keyword evidence="5" id="KW-0238">DNA-binding</keyword>
<reference evidence="6" key="1">
    <citation type="submission" date="2017-02" db="EMBL/GenBank/DDBJ databases">
        <authorList>
            <person name="Varghese N."/>
            <person name="Submissions S."/>
        </authorList>
    </citation>
    <scope>NUCLEOTIDE SEQUENCE [LARGE SCALE GENOMIC DNA]</scope>
    <source>
        <strain evidence="6">DSM 3072</strain>
    </source>
</reference>
<dbReference type="Gene3D" id="3.40.50.300">
    <property type="entry name" value="P-loop containing nucleotide triphosphate hydrolases"/>
    <property type="match status" value="2"/>
</dbReference>
<evidence type="ECO:0000256" key="2">
    <source>
        <dbReference type="SAM" id="Phobius"/>
    </source>
</evidence>
<dbReference type="Pfam" id="PF01935">
    <property type="entry name" value="DUF87"/>
    <property type="match status" value="1"/>
</dbReference>
<protein>
    <submittedName>
        <fullName evidence="5">Type IV secretion-system coupling protein DNA-binding domain-containing protein</fullName>
    </submittedName>
</protein>